<dbReference type="InterPro" id="IPR006553">
    <property type="entry name" value="Leu-rich_rpt_Cys-con_subtyp"/>
</dbReference>
<evidence type="ECO:0000313" key="2">
    <source>
        <dbReference type="RefSeq" id="XP_015513574.1"/>
    </source>
</evidence>
<dbReference type="InterPro" id="IPR032675">
    <property type="entry name" value="LRR_dom_sf"/>
</dbReference>
<reference evidence="2" key="1">
    <citation type="submission" date="2025-08" db="UniProtKB">
        <authorList>
            <consortium name="RefSeq"/>
        </authorList>
    </citation>
    <scope>IDENTIFICATION</scope>
    <source>
        <tissue evidence="2">Thorax and Abdomen</tissue>
    </source>
</reference>
<dbReference type="PANTHER" id="PTHR13318:SF190">
    <property type="entry name" value="PARTNER OF PAIRED, ISOFORM B"/>
    <property type="match status" value="1"/>
</dbReference>
<gene>
    <name evidence="2" type="primary">LOC107219755</name>
</gene>
<sequence>MPKKHQIASLEELALRSVGQFVTDVGRHIMQPICIMSSTDPAHGIATLNSWLEWIKLQLVSNVPWYLYDRMSVEVLKSILNLITKIKNSCNQYYRITSYLSELNVVVNLTEVVIHSNLKTIEFSVWPKIMRHIFYKNLHVMTGLEILDLGSGSAGWKTSGIEKMIIQGVSAMPNLTSFTLCFDCTNSIVTAVAQNCPKLQKLDVTASRSVTDRCLTILQKCWQLREIQLFRTSVSRAGYAELLLEHPNLENIGRCDEFGYILEYIRNTSTYKKPFNLKIFESRDVTTEHLHLLVEMCPNLTKVSIVLDESINDLLILSRLNNLTELKLLCGDFFTDRMKELLETRGAKITSLHLEHVNEIDLNALIYISQFCPMLKHLVLYNCEFDEHAAIVSAKLFVPPFKYLERIKCVADCAHLHLEFLLSHCVNIKFIQLGSSTGIGDDTMARVLSKNPMNKLEELKILYSDDLSMKTVRLLMQNCDNLRRLSELESWQGISLAELNVFQSELRINNIDLDISPTLSLA</sequence>
<dbReference type="RefSeq" id="XP_015513574.1">
    <property type="nucleotide sequence ID" value="XM_015658088.2"/>
</dbReference>
<evidence type="ECO:0000313" key="1">
    <source>
        <dbReference type="Proteomes" id="UP000829291"/>
    </source>
</evidence>
<keyword evidence="1" id="KW-1185">Reference proteome</keyword>
<protein>
    <submittedName>
        <fullName evidence="2">Uncharacterized protein LOC107219755</fullName>
    </submittedName>
</protein>
<dbReference type="SMART" id="SM00367">
    <property type="entry name" value="LRR_CC"/>
    <property type="match status" value="5"/>
</dbReference>
<dbReference type="InParanoid" id="A0A6J0BFD4"/>
<dbReference type="PANTHER" id="PTHR13318">
    <property type="entry name" value="PARTNER OF PAIRED, ISOFORM B-RELATED"/>
    <property type="match status" value="1"/>
</dbReference>
<dbReference type="AlphaFoldDB" id="A0A6J0BFD4"/>
<dbReference type="SUPFAM" id="SSF52047">
    <property type="entry name" value="RNI-like"/>
    <property type="match status" value="1"/>
</dbReference>
<dbReference type="Gene3D" id="3.80.10.10">
    <property type="entry name" value="Ribonuclease Inhibitor"/>
    <property type="match status" value="2"/>
</dbReference>
<dbReference type="Proteomes" id="UP000829291">
    <property type="component" value="Chromosome 2"/>
</dbReference>
<proteinExistence type="predicted"/>
<dbReference type="GO" id="GO:0019005">
    <property type="term" value="C:SCF ubiquitin ligase complex"/>
    <property type="evidence" value="ECO:0007669"/>
    <property type="project" value="TreeGrafter"/>
</dbReference>
<dbReference type="OrthoDB" id="63112at2759"/>
<dbReference type="KEGG" id="nlo:107219755"/>
<dbReference type="GO" id="GO:0031146">
    <property type="term" value="P:SCF-dependent proteasomal ubiquitin-dependent protein catabolic process"/>
    <property type="evidence" value="ECO:0007669"/>
    <property type="project" value="TreeGrafter"/>
</dbReference>
<dbReference type="GeneID" id="107219755"/>
<accession>A0A6J0BFD4</accession>
<name>A0A6J0BFD4_NEOLC</name>
<dbReference type="FunCoup" id="A0A6J0BFD4">
    <property type="interactions" value="3"/>
</dbReference>
<organism evidence="2">
    <name type="scientific">Neodiprion lecontei</name>
    <name type="common">Redheaded pine sawfly</name>
    <dbReference type="NCBI Taxonomy" id="441921"/>
    <lineage>
        <taxon>Eukaryota</taxon>
        <taxon>Metazoa</taxon>
        <taxon>Ecdysozoa</taxon>
        <taxon>Arthropoda</taxon>
        <taxon>Hexapoda</taxon>
        <taxon>Insecta</taxon>
        <taxon>Pterygota</taxon>
        <taxon>Neoptera</taxon>
        <taxon>Endopterygota</taxon>
        <taxon>Hymenoptera</taxon>
        <taxon>Tenthredinoidea</taxon>
        <taxon>Diprionidae</taxon>
        <taxon>Diprioninae</taxon>
        <taxon>Neodiprion</taxon>
    </lineage>
</organism>